<dbReference type="Gene3D" id="3.40.190.290">
    <property type="match status" value="1"/>
</dbReference>
<dbReference type="PANTHER" id="PTHR30419">
    <property type="entry name" value="HTH-TYPE TRANSCRIPTIONAL REGULATOR YBHD"/>
    <property type="match status" value="1"/>
</dbReference>
<dbReference type="GO" id="GO:0003677">
    <property type="term" value="F:DNA binding"/>
    <property type="evidence" value="ECO:0007669"/>
    <property type="project" value="UniProtKB-KW"/>
</dbReference>
<sequence length="313" mass="33697">MSNFIQTLRFRHLALVEALAAHGTMHRATEALNMTQSTGSKMLMDVEAMVGCPLFVREPRGMRVTEMGELFVAHAREQLGRLKRFEEGFLAMRQGGYGTLVVGAIMGSAPDLVATTVADVKRARPHLTVRLVGETSDQILRLLERGDLDLAVGRVSDPRHRTMFAFEPLSNEPLAIVVRAGHALLSSGGPFSPADLIDQPWVLQPTATPARRTLDATFDRVGRRPTNVVEAESIFGILHLVQQSDAIALLPIAVARDHIRAGLLAELACTEVLTIAGFGLITRRDAPLSDAAVMFAAGLRRCVAAGLPAASAA</sequence>
<dbReference type="Gene3D" id="1.10.10.10">
    <property type="entry name" value="Winged helix-like DNA-binding domain superfamily/Winged helix DNA-binding domain"/>
    <property type="match status" value="1"/>
</dbReference>
<dbReference type="Pfam" id="PF03466">
    <property type="entry name" value="LysR_substrate"/>
    <property type="match status" value="1"/>
</dbReference>
<keyword evidence="4" id="KW-0804">Transcription</keyword>
<feature type="domain" description="HTH lysR-type" evidence="5">
    <location>
        <begin position="8"/>
        <end position="65"/>
    </location>
</feature>
<evidence type="ECO:0000256" key="1">
    <source>
        <dbReference type="ARBA" id="ARBA00009437"/>
    </source>
</evidence>
<dbReference type="GO" id="GO:0003700">
    <property type="term" value="F:DNA-binding transcription factor activity"/>
    <property type="evidence" value="ECO:0007669"/>
    <property type="project" value="InterPro"/>
</dbReference>
<evidence type="ECO:0000256" key="2">
    <source>
        <dbReference type="ARBA" id="ARBA00023015"/>
    </source>
</evidence>
<accession>A0A8B2NWJ8</accession>
<dbReference type="PROSITE" id="PS50931">
    <property type="entry name" value="HTH_LYSR"/>
    <property type="match status" value="1"/>
</dbReference>
<dbReference type="PANTHER" id="PTHR30419:SF8">
    <property type="entry name" value="NITROGEN ASSIMILATION TRANSCRIPTIONAL ACTIVATOR-RELATED"/>
    <property type="match status" value="1"/>
</dbReference>
<proteinExistence type="inferred from homology"/>
<dbReference type="InterPro" id="IPR050950">
    <property type="entry name" value="HTH-type_LysR_regulators"/>
</dbReference>
<dbReference type="SUPFAM" id="SSF53850">
    <property type="entry name" value="Periplasmic binding protein-like II"/>
    <property type="match status" value="1"/>
</dbReference>
<dbReference type="InterPro" id="IPR005119">
    <property type="entry name" value="LysR_subst-bd"/>
</dbReference>
<protein>
    <submittedName>
        <fullName evidence="6">LysR family transcriptional regulator</fullName>
    </submittedName>
</protein>
<evidence type="ECO:0000259" key="5">
    <source>
        <dbReference type="PROSITE" id="PS50931"/>
    </source>
</evidence>
<comment type="caution">
    <text evidence="6">The sequence shown here is derived from an EMBL/GenBank/DDBJ whole genome shotgun (WGS) entry which is preliminary data.</text>
</comment>
<dbReference type="GO" id="GO:0005829">
    <property type="term" value="C:cytosol"/>
    <property type="evidence" value="ECO:0007669"/>
    <property type="project" value="TreeGrafter"/>
</dbReference>
<dbReference type="InterPro" id="IPR036388">
    <property type="entry name" value="WH-like_DNA-bd_sf"/>
</dbReference>
<dbReference type="Proteomes" id="UP000249590">
    <property type="component" value="Unassembled WGS sequence"/>
</dbReference>
<dbReference type="OrthoDB" id="9803030at2"/>
<dbReference type="AlphaFoldDB" id="A0A8B2NWJ8"/>
<gene>
    <name evidence="6" type="ORF">DLJ53_06825</name>
</gene>
<dbReference type="InterPro" id="IPR036390">
    <property type="entry name" value="WH_DNA-bd_sf"/>
</dbReference>
<reference evidence="6 7" key="1">
    <citation type="submission" date="2018-05" db="EMBL/GenBank/DDBJ databases">
        <title>Acuticoccus sediminis sp. nov., isolated from deep-sea sediment of Indian Ocean.</title>
        <authorList>
            <person name="Liu X."/>
            <person name="Lai Q."/>
            <person name="Du Y."/>
            <person name="Sun F."/>
            <person name="Zhang X."/>
            <person name="Wang S."/>
            <person name="Shao Z."/>
        </authorList>
    </citation>
    <scope>NUCLEOTIDE SEQUENCE [LARGE SCALE GENOMIC DNA]</scope>
    <source>
        <strain evidence="6 7">PTG4-2</strain>
    </source>
</reference>
<keyword evidence="7" id="KW-1185">Reference proteome</keyword>
<dbReference type="Pfam" id="PF00126">
    <property type="entry name" value="HTH_1"/>
    <property type="match status" value="1"/>
</dbReference>
<evidence type="ECO:0000256" key="4">
    <source>
        <dbReference type="ARBA" id="ARBA00023163"/>
    </source>
</evidence>
<organism evidence="6 7">
    <name type="scientific">Acuticoccus sediminis</name>
    <dbReference type="NCBI Taxonomy" id="2184697"/>
    <lineage>
        <taxon>Bacteria</taxon>
        <taxon>Pseudomonadati</taxon>
        <taxon>Pseudomonadota</taxon>
        <taxon>Alphaproteobacteria</taxon>
        <taxon>Hyphomicrobiales</taxon>
        <taxon>Amorphaceae</taxon>
        <taxon>Acuticoccus</taxon>
    </lineage>
</organism>
<keyword evidence="3" id="KW-0238">DNA-binding</keyword>
<evidence type="ECO:0000313" key="7">
    <source>
        <dbReference type="Proteomes" id="UP000249590"/>
    </source>
</evidence>
<name>A0A8B2NWJ8_9HYPH</name>
<dbReference type="SUPFAM" id="SSF46785">
    <property type="entry name" value="Winged helix' DNA-binding domain"/>
    <property type="match status" value="1"/>
</dbReference>
<evidence type="ECO:0000313" key="6">
    <source>
        <dbReference type="EMBL" id="RAI04558.1"/>
    </source>
</evidence>
<keyword evidence="2" id="KW-0805">Transcription regulation</keyword>
<evidence type="ECO:0000256" key="3">
    <source>
        <dbReference type="ARBA" id="ARBA00023125"/>
    </source>
</evidence>
<dbReference type="InterPro" id="IPR000847">
    <property type="entry name" value="LysR_HTH_N"/>
</dbReference>
<dbReference type="EMBL" id="QHHQ01000001">
    <property type="protein sequence ID" value="RAI04558.1"/>
    <property type="molecule type" value="Genomic_DNA"/>
</dbReference>
<comment type="similarity">
    <text evidence="1">Belongs to the LysR transcriptional regulatory family.</text>
</comment>